<dbReference type="PANTHER" id="PTHR43800">
    <property type="entry name" value="PEPTIDYL-LYSINE N-ACETYLTRANSFERASE YJAB"/>
    <property type="match status" value="1"/>
</dbReference>
<dbReference type="GO" id="GO:0016747">
    <property type="term" value="F:acyltransferase activity, transferring groups other than amino-acyl groups"/>
    <property type="evidence" value="ECO:0007669"/>
    <property type="project" value="InterPro"/>
</dbReference>
<proteinExistence type="predicted"/>
<feature type="domain" description="N-acetyltransferase" evidence="3">
    <location>
        <begin position="7"/>
        <end position="166"/>
    </location>
</feature>
<reference evidence="4" key="1">
    <citation type="submission" date="2020-04" db="EMBL/GenBank/DDBJ databases">
        <title>Draft genome resource of the tomato pathogen Pseudocercospora fuligena.</title>
        <authorList>
            <person name="Zaccaron A."/>
        </authorList>
    </citation>
    <scope>NUCLEOTIDE SEQUENCE</scope>
    <source>
        <strain evidence="4">PF001</strain>
    </source>
</reference>
<dbReference type="Gene3D" id="3.40.630.30">
    <property type="match status" value="1"/>
</dbReference>
<comment type="caution">
    <text evidence="4">The sequence shown here is derived from an EMBL/GenBank/DDBJ whole genome shotgun (WGS) entry which is preliminary data.</text>
</comment>
<evidence type="ECO:0000259" key="3">
    <source>
        <dbReference type="PROSITE" id="PS51186"/>
    </source>
</evidence>
<dbReference type="PANTHER" id="PTHR43800:SF1">
    <property type="entry name" value="PEPTIDYL-LYSINE N-ACETYLTRANSFERASE YJAB"/>
    <property type="match status" value="1"/>
</dbReference>
<dbReference type="CDD" id="cd04301">
    <property type="entry name" value="NAT_SF"/>
    <property type="match status" value="1"/>
</dbReference>
<keyword evidence="5" id="KW-1185">Reference proteome</keyword>
<dbReference type="Proteomes" id="UP000660729">
    <property type="component" value="Unassembled WGS sequence"/>
</dbReference>
<organism evidence="4 5">
    <name type="scientific">Pseudocercospora fuligena</name>
    <dbReference type="NCBI Taxonomy" id="685502"/>
    <lineage>
        <taxon>Eukaryota</taxon>
        <taxon>Fungi</taxon>
        <taxon>Dikarya</taxon>
        <taxon>Ascomycota</taxon>
        <taxon>Pezizomycotina</taxon>
        <taxon>Dothideomycetes</taxon>
        <taxon>Dothideomycetidae</taxon>
        <taxon>Mycosphaerellales</taxon>
        <taxon>Mycosphaerellaceae</taxon>
        <taxon>Pseudocercospora</taxon>
    </lineage>
</organism>
<evidence type="ECO:0000256" key="1">
    <source>
        <dbReference type="ARBA" id="ARBA00022679"/>
    </source>
</evidence>
<accession>A0A8H6RCI8</accession>
<evidence type="ECO:0000256" key="2">
    <source>
        <dbReference type="ARBA" id="ARBA00023315"/>
    </source>
</evidence>
<protein>
    <submittedName>
        <fullName evidence="4">Acetyltransferase</fullName>
    </submittedName>
</protein>
<gene>
    <name evidence="4" type="ORF">HII31_10175</name>
</gene>
<dbReference type="InterPro" id="IPR000182">
    <property type="entry name" value="GNAT_dom"/>
</dbReference>
<dbReference type="InterPro" id="IPR016181">
    <property type="entry name" value="Acyl_CoA_acyltransferase"/>
</dbReference>
<name>A0A8H6RCI8_9PEZI</name>
<dbReference type="OrthoDB" id="2744543at2759"/>
<dbReference type="AlphaFoldDB" id="A0A8H6RCI8"/>
<keyword evidence="1 4" id="KW-0808">Transferase</keyword>
<dbReference type="SUPFAM" id="SSF55729">
    <property type="entry name" value="Acyl-CoA N-acyltransferases (Nat)"/>
    <property type="match status" value="1"/>
</dbReference>
<dbReference type="EMBL" id="JABCIY010000209">
    <property type="protein sequence ID" value="KAF7188513.1"/>
    <property type="molecule type" value="Genomic_DNA"/>
</dbReference>
<sequence>MSQTPAYSIRPVTLADAEALDQIHHNAKAKFKLIPQLADIGEGGAKIFEPEVVAEWLQKGRVWLAQENSSGEPVGFIAAFPMDSVITIREVSVNLEHNGKGVGGLLLNAVFDWARKLAKASGSPARVSLFTYPDVPWNGKWYEKRGFKEVLPVDLGPEHISKMDLDVTTRGLVRGGYRRSVMLWEKDSGT</sequence>
<evidence type="ECO:0000313" key="4">
    <source>
        <dbReference type="EMBL" id="KAF7188513.1"/>
    </source>
</evidence>
<dbReference type="PROSITE" id="PS51186">
    <property type="entry name" value="GNAT"/>
    <property type="match status" value="1"/>
</dbReference>
<dbReference type="Pfam" id="PF13508">
    <property type="entry name" value="Acetyltransf_7"/>
    <property type="match status" value="1"/>
</dbReference>
<keyword evidence="2" id="KW-0012">Acyltransferase</keyword>
<evidence type="ECO:0000313" key="5">
    <source>
        <dbReference type="Proteomes" id="UP000660729"/>
    </source>
</evidence>